<dbReference type="AlphaFoldDB" id="A4BQ86"/>
<dbReference type="eggNOG" id="COG0806">
    <property type="taxonomic scope" value="Bacteria"/>
</dbReference>
<feature type="domain" description="Ribosome maturation factor RimM PRC barrel" evidence="7">
    <location>
        <begin position="106"/>
        <end position="169"/>
    </location>
</feature>
<keyword evidence="4 5" id="KW-0143">Chaperone</keyword>
<dbReference type="Pfam" id="PF01782">
    <property type="entry name" value="RimM"/>
    <property type="match status" value="1"/>
</dbReference>
<comment type="subunit">
    <text evidence="5">Binds ribosomal protein uS19.</text>
</comment>
<evidence type="ECO:0000259" key="7">
    <source>
        <dbReference type="Pfam" id="PF24986"/>
    </source>
</evidence>
<dbReference type="PANTHER" id="PTHR33692">
    <property type="entry name" value="RIBOSOME MATURATION FACTOR RIMM"/>
    <property type="match status" value="1"/>
</dbReference>
<reference evidence="8 9" key="1">
    <citation type="submission" date="2006-02" db="EMBL/GenBank/DDBJ databases">
        <authorList>
            <person name="Waterbury J."/>
            <person name="Ferriera S."/>
            <person name="Johnson J."/>
            <person name="Kravitz S."/>
            <person name="Halpern A."/>
            <person name="Remington K."/>
            <person name="Beeson K."/>
            <person name="Tran B."/>
            <person name="Rogers Y.-H."/>
            <person name="Friedman R."/>
            <person name="Venter J.C."/>
        </authorList>
    </citation>
    <scope>NUCLEOTIDE SEQUENCE [LARGE SCALE GENOMIC DNA]</scope>
    <source>
        <strain evidence="8 9">Nb-231</strain>
    </source>
</reference>
<dbReference type="OrthoDB" id="9783509at2"/>
<dbReference type="Pfam" id="PF24986">
    <property type="entry name" value="PRC_RimM"/>
    <property type="match status" value="1"/>
</dbReference>
<evidence type="ECO:0000256" key="2">
    <source>
        <dbReference type="ARBA" id="ARBA00022517"/>
    </source>
</evidence>
<dbReference type="NCBIfam" id="TIGR02273">
    <property type="entry name" value="16S_RimM"/>
    <property type="match status" value="1"/>
</dbReference>
<dbReference type="SUPFAM" id="SSF50447">
    <property type="entry name" value="Translation proteins"/>
    <property type="match status" value="1"/>
</dbReference>
<accession>A4BQ86</accession>
<dbReference type="GO" id="GO:0042274">
    <property type="term" value="P:ribosomal small subunit biogenesis"/>
    <property type="evidence" value="ECO:0007669"/>
    <property type="project" value="UniProtKB-UniRule"/>
</dbReference>
<comment type="subcellular location">
    <subcellularLocation>
        <location evidence="5">Cytoplasm</location>
    </subcellularLocation>
</comment>
<sequence length="173" mass="19481">MVLREPDAGRRIIIGRIVGAYGVLGWVKIRSYTRPQQGVFEYHQWLVGRPGQWQPAELADWRRHGKSWLAKLEGVAGRDQARARTGCDIAIPRALLPPLPAGEYYWADLIGLRVQTLEGVELGRVDHLLETGANDVLVVIGDRERLIPFVPGRDVVMVDLDAALIRVDWDPQF</sequence>
<keyword evidence="1 5" id="KW-0963">Cytoplasm</keyword>
<dbReference type="InterPro" id="IPR011033">
    <property type="entry name" value="PRC_barrel-like_sf"/>
</dbReference>
<evidence type="ECO:0000313" key="8">
    <source>
        <dbReference type="EMBL" id="EAR22241.1"/>
    </source>
</evidence>
<dbReference type="HOGENOM" id="CLU_077636_1_0_6"/>
<comment type="similarity">
    <text evidence="5">Belongs to the RimM family.</text>
</comment>
<dbReference type="Gene3D" id="2.30.30.240">
    <property type="entry name" value="PRC-barrel domain"/>
    <property type="match status" value="1"/>
</dbReference>
<protein>
    <recommendedName>
        <fullName evidence="5">Ribosome maturation factor RimM</fullName>
    </recommendedName>
</protein>
<comment type="caution">
    <text evidence="8">The sequence shown here is derived from an EMBL/GenBank/DDBJ whole genome shotgun (WGS) entry which is preliminary data.</text>
</comment>
<dbReference type="RefSeq" id="WP_005000251.1">
    <property type="nucleotide sequence ID" value="NZ_CH672427.1"/>
</dbReference>
<dbReference type="PANTHER" id="PTHR33692:SF1">
    <property type="entry name" value="RIBOSOME MATURATION FACTOR RIMM"/>
    <property type="match status" value="1"/>
</dbReference>
<evidence type="ECO:0000256" key="1">
    <source>
        <dbReference type="ARBA" id="ARBA00022490"/>
    </source>
</evidence>
<dbReference type="InterPro" id="IPR009000">
    <property type="entry name" value="Transl_B-barrel_sf"/>
</dbReference>
<keyword evidence="3 5" id="KW-0698">rRNA processing</keyword>
<comment type="function">
    <text evidence="5">An accessory protein needed during the final step in the assembly of 30S ribosomal subunit, possibly for assembly of the head region. Essential for efficient processing of 16S rRNA. May be needed both before and after RbfA during the maturation of 16S rRNA. It has affinity for free ribosomal 30S subunits but not for 70S ribosomes.</text>
</comment>
<dbReference type="SUPFAM" id="SSF50346">
    <property type="entry name" value="PRC-barrel domain"/>
    <property type="match status" value="1"/>
</dbReference>
<dbReference type="GO" id="GO:0005737">
    <property type="term" value="C:cytoplasm"/>
    <property type="evidence" value="ECO:0007669"/>
    <property type="project" value="UniProtKB-SubCell"/>
</dbReference>
<evidence type="ECO:0000256" key="5">
    <source>
        <dbReference type="HAMAP-Rule" id="MF_00014"/>
    </source>
</evidence>
<comment type="domain">
    <text evidence="5">The PRC barrel domain binds ribosomal protein uS19.</text>
</comment>
<keyword evidence="2 5" id="KW-0690">Ribosome biogenesis</keyword>
<dbReference type="GO" id="GO:0043022">
    <property type="term" value="F:ribosome binding"/>
    <property type="evidence" value="ECO:0007669"/>
    <property type="project" value="InterPro"/>
</dbReference>
<dbReference type="GO" id="GO:0005840">
    <property type="term" value="C:ribosome"/>
    <property type="evidence" value="ECO:0007669"/>
    <property type="project" value="InterPro"/>
</dbReference>
<dbReference type="GO" id="GO:0006364">
    <property type="term" value="P:rRNA processing"/>
    <property type="evidence" value="ECO:0007669"/>
    <property type="project" value="UniProtKB-UniRule"/>
</dbReference>
<evidence type="ECO:0000256" key="4">
    <source>
        <dbReference type="ARBA" id="ARBA00023186"/>
    </source>
</evidence>
<dbReference type="InterPro" id="IPR011961">
    <property type="entry name" value="RimM"/>
</dbReference>
<evidence type="ECO:0000256" key="3">
    <source>
        <dbReference type="ARBA" id="ARBA00022552"/>
    </source>
</evidence>
<dbReference type="InterPro" id="IPR036976">
    <property type="entry name" value="RimM_N_sf"/>
</dbReference>
<dbReference type="InterPro" id="IPR056792">
    <property type="entry name" value="PRC_RimM"/>
</dbReference>
<dbReference type="InterPro" id="IPR002676">
    <property type="entry name" value="RimM_N"/>
</dbReference>
<organism evidence="8 9">
    <name type="scientific">Nitrococcus mobilis Nb-231</name>
    <dbReference type="NCBI Taxonomy" id="314278"/>
    <lineage>
        <taxon>Bacteria</taxon>
        <taxon>Pseudomonadati</taxon>
        <taxon>Pseudomonadota</taxon>
        <taxon>Gammaproteobacteria</taxon>
        <taxon>Chromatiales</taxon>
        <taxon>Ectothiorhodospiraceae</taxon>
        <taxon>Nitrococcus</taxon>
    </lineage>
</organism>
<proteinExistence type="inferred from homology"/>
<dbReference type="STRING" id="314278.NB231_05010"/>
<name>A4BQ86_9GAMM</name>
<dbReference type="HAMAP" id="MF_00014">
    <property type="entry name" value="Ribosome_mat_RimM"/>
    <property type="match status" value="1"/>
</dbReference>
<evidence type="ECO:0000313" key="9">
    <source>
        <dbReference type="Proteomes" id="UP000003374"/>
    </source>
</evidence>
<keyword evidence="9" id="KW-1185">Reference proteome</keyword>
<feature type="domain" description="RimM N-terminal" evidence="6">
    <location>
        <begin position="14"/>
        <end position="94"/>
    </location>
</feature>
<gene>
    <name evidence="5" type="primary">rimM</name>
    <name evidence="8" type="ORF">NB231_05010</name>
</gene>
<dbReference type="Gene3D" id="2.40.30.60">
    <property type="entry name" value="RimM"/>
    <property type="match status" value="1"/>
</dbReference>
<dbReference type="Proteomes" id="UP000003374">
    <property type="component" value="Unassembled WGS sequence"/>
</dbReference>
<dbReference type="EMBL" id="AAOF01000004">
    <property type="protein sequence ID" value="EAR22241.1"/>
    <property type="molecule type" value="Genomic_DNA"/>
</dbReference>
<evidence type="ECO:0000259" key="6">
    <source>
        <dbReference type="Pfam" id="PF01782"/>
    </source>
</evidence>